<dbReference type="PANTHER" id="PTHR12558">
    <property type="entry name" value="CELL DIVISION CYCLE 16,23,27"/>
    <property type="match status" value="1"/>
</dbReference>
<accession>A0A5C6YSQ3</accession>
<gene>
    <name evidence="1" type="ORF">ESV24_04545</name>
</gene>
<reference evidence="1 2" key="1">
    <citation type="submission" date="2019-08" db="EMBL/GenBank/DDBJ databases">
        <title>Genome of Aequorivita lipolytica Y10-2 (type strain).</title>
        <authorList>
            <person name="Bowman J.P."/>
        </authorList>
    </citation>
    <scope>NUCLEOTIDE SEQUENCE [LARGE SCALE GENOMIC DNA]</scope>
    <source>
        <strain evidence="1 2">Y10-2</strain>
    </source>
</reference>
<dbReference type="AlphaFoldDB" id="A0A5C6YSQ3"/>
<dbReference type="OrthoDB" id="9763354at2"/>
<dbReference type="InterPro" id="IPR011990">
    <property type="entry name" value="TPR-like_helical_dom_sf"/>
</dbReference>
<comment type="caution">
    <text evidence="1">The sequence shown here is derived from an EMBL/GenBank/DDBJ whole genome shotgun (WGS) entry which is preliminary data.</text>
</comment>
<dbReference type="Pfam" id="PF13181">
    <property type="entry name" value="TPR_8"/>
    <property type="match status" value="1"/>
</dbReference>
<dbReference type="Proteomes" id="UP000321945">
    <property type="component" value="Unassembled WGS sequence"/>
</dbReference>
<dbReference type="SUPFAM" id="SSF81901">
    <property type="entry name" value="HCP-like"/>
    <property type="match status" value="1"/>
</dbReference>
<dbReference type="SMART" id="SM00028">
    <property type="entry name" value="TPR"/>
    <property type="match status" value="4"/>
</dbReference>
<dbReference type="PANTHER" id="PTHR12558:SF44">
    <property type="entry name" value="TETRATRICOPEPTIDE REPEAT-CONTAINING PROTEIN"/>
    <property type="match status" value="1"/>
</dbReference>
<dbReference type="GO" id="GO:0051301">
    <property type="term" value="P:cell division"/>
    <property type="evidence" value="ECO:0007669"/>
    <property type="project" value="TreeGrafter"/>
</dbReference>
<sequence>MYKTVKNPMAIAAFVYIYGMRNIFVILFIFSATASFSQSDALAKNYFEQGQFEKSLRIYEKLNKENPYRLDYFMGTVQSNQQLENFAEAERLIKDKLGNGRNFPQLYVELGYNYSLQNNQELAAVSYNKAIETIEVNPNYSYNIGRTFEEYSLLDEAVVVYEKAMALSDKLDFNMQLAQIYGEQGKLEKMFDSYLGLVEKNNSFKGAAQRYFSLYTTEDPNNEANLQLKKTLLQRSQQNPDVLYNELLSWLFIQQKEYKKAFIQEKAIYKRIGADLGGITELAYIAISDEDYDIGREVVNYIIENSFTPQNKLQGNQILMKMEVKTATTKEYPEVEKRFEKLLDEFGRNRETYLLQIDYNHFLAFQNNKKELAIENLKTLVKEDLTAYQEARVKMELADILVFDEKFNEALIYYSQIQKIVQSDVLAQEARFKVARTSYFKGDFEWAQVQLDVLKKSTSQLMANDAMQLSLLIRDNSLEDSTQTALKKYARADLLAFQDRNTEAIDALEDILTNNKGEKIEDEALLKQGEIYEKIGVYSKAENNYLKIIEFYNDDILADDAHYRLAKIYEEKLDLPDKAKTQYEAIIFNFADSIYFVDARKKYRSLRGDAIN</sequence>
<keyword evidence="2" id="KW-1185">Reference proteome</keyword>
<protein>
    <submittedName>
        <fullName evidence="1">Tetratricopeptide repeat protein</fullName>
    </submittedName>
</protein>
<dbReference type="SUPFAM" id="SSF48452">
    <property type="entry name" value="TPR-like"/>
    <property type="match status" value="2"/>
</dbReference>
<name>A0A5C6YSQ3_9FLAO</name>
<evidence type="ECO:0000313" key="2">
    <source>
        <dbReference type="Proteomes" id="UP000321945"/>
    </source>
</evidence>
<proteinExistence type="predicted"/>
<dbReference type="Pfam" id="PF13174">
    <property type="entry name" value="TPR_6"/>
    <property type="match status" value="1"/>
</dbReference>
<dbReference type="EMBL" id="VORU01000002">
    <property type="protein sequence ID" value="TXD70436.1"/>
    <property type="molecule type" value="Genomic_DNA"/>
</dbReference>
<dbReference type="Gene3D" id="1.25.40.10">
    <property type="entry name" value="Tetratricopeptide repeat domain"/>
    <property type="match status" value="3"/>
</dbReference>
<evidence type="ECO:0000313" key="1">
    <source>
        <dbReference type="EMBL" id="TXD70436.1"/>
    </source>
</evidence>
<dbReference type="InterPro" id="IPR019734">
    <property type="entry name" value="TPR_rpt"/>
</dbReference>
<organism evidence="1 2">
    <name type="scientific">Aequorivita lipolytica</name>
    <dbReference type="NCBI Taxonomy" id="153267"/>
    <lineage>
        <taxon>Bacteria</taxon>
        <taxon>Pseudomonadati</taxon>
        <taxon>Bacteroidota</taxon>
        <taxon>Flavobacteriia</taxon>
        <taxon>Flavobacteriales</taxon>
        <taxon>Flavobacteriaceae</taxon>
        <taxon>Aequorivita</taxon>
    </lineage>
</organism>